<evidence type="ECO:0000313" key="1">
    <source>
        <dbReference type="EMBL" id="ACM05778.1"/>
    </source>
</evidence>
<dbReference type="AlphaFoldDB" id="B9KXV0"/>
<proteinExistence type="predicted"/>
<reference evidence="1 2" key="1">
    <citation type="journal article" date="2009" name="PLoS ONE">
        <title>Complete genome sequence of the aerobic CO-oxidizing thermophile Thermomicrobium roseum.</title>
        <authorList>
            <person name="Wu D."/>
            <person name="Raymond J."/>
            <person name="Wu M."/>
            <person name="Chatterji S."/>
            <person name="Ren Q."/>
            <person name="Graham J.E."/>
            <person name="Bryant D.A."/>
            <person name="Robb F."/>
            <person name="Colman A."/>
            <person name="Tallon L.J."/>
            <person name="Badger J.H."/>
            <person name="Madupu R."/>
            <person name="Ward N.L."/>
            <person name="Eisen J.A."/>
        </authorList>
    </citation>
    <scope>NUCLEOTIDE SEQUENCE [LARGE SCALE GENOMIC DNA]</scope>
    <source>
        <strain evidence="2">ATCC 27502 / DSM 5159 / P-2</strain>
    </source>
</reference>
<evidence type="ECO:0000313" key="2">
    <source>
        <dbReference type="Proteomes" id="UP000000447"/>
    </source>
</evidence>
<name>B9KXV0_THERP</name>
<sequence length="398" mass="43942">MSESERTFQIAQRVHRAFVESTMADARRDRLIGEYARAARAWQARGQSLGLEVAMQRSGLDARIRESWLDAVAFDFFRAVVTELQPLLETQLALRLAGLVGIEPWVVIALREREEGGLPGTRRARVPWEVVRRFSRWSLGSISVALAVLELEDHVRGRCDADRFSLDWPLLWHLRDRIPHPFGLDGQATAEFASACARSRGELPISDCFLEQLRRDTTASWRAMATREVDERSLAGRSMAPRGSTGQLDDYPRDEVASAVLTAAALAAWFDSDTIAAELADRVATMFAKQSDEPLPPVFHLLGIGTQERWHQAAGPLTALLPTTYARTCAVGLGLPGVPERDAGWLDGSLAVGGKLLLFEGVLREACGALYALAIDPLDHLERTRDYAHALLGSLDPL</sequence>
<gene>
    <name evidence="1" type="ordered locus">trd_0288</name>
</gene>
<keyword evidence="2" id="KW-1185">Reference proteome</keyword>
<dbReference type="EMBL" id="CP001275">
    <property type="protein sequence ID" value="ACM05778.1"/>
    <property type="molecule type" value="Genomic_DNA"/>
</dbReference>
<dbReference type="STRING" id="309801.trd_0288"/>
<organism evidence="1 2">
    <name type="scientific">Thermomicrobium roseum (strain ATCC 27502 / DSM 5159 / P-2)</name>
    <dbReference type="NCBI Taxonomy" id="309801"/>
    <lineage>
        <taxon>Bacteria</taxon>
        <taxon>Pseudomonadati</taxon>
        <taxon>Thermomicrobiota</taxon>
        <taxon>Thermomicrobia</taxon>
        <taxon>Thermomicrobiales</taxon>
        <taxon>Thermomicrobiaceae</taxon>
        <taxon>Thermomicrobium</taxon>
    </lineage>
</organism>
<dbReference type="Proteomes" id="UP000000447">
    <property type="component" value="Chromosome"/>
</dbReference>
<dbReference type="KEGG" id="tro:trd_0288"/>
<dbReference type="RefSeq" id="WP_012641700.1">
    <property type="nucleotide sequence ID" value="NC_011959.1"/>
</dbReference>
<accession>B9KXV0</accession>
<protein>
    <submittedName>
        <fullName evidence="1">Uncharacterized protein</fullName>
    </submittedName>
</protein>
<dbReference type="HOGENOM" id="CLU_692488_0_0_0"/>